<dbReference type="STRING" id="765912.Thimo_1481"/>
<dbReference type="HOGENOM" id="CLU_083593_0_0_6"/>
<evidence type="ECO:0000256" key="3">
    <source>
        <dbReference type="ARBA" id="ARBA00022729"/>
    </source>
</evidence>
<dbReference type="Gene3D" id="3.10.450.70">
    <property type="entry name" value="Disulphide bond isomerase, DsbC/G, N-terminal"/>
    <property type="match status" value="1"/>
</dbReference>
<dbReference type="Pfam" id="PF13098">
    <property type="entry name" value="Thioredoxin_2"/>
    <property type="match status" value="1"/>
</dbReference>
<keyword evidence="4 7" id="KW-0574">Periplasm</keyword>
<name>L0GWA5_9GAMM</name>
<dbReference type="GO" id="GO:0016853">
    <property type="term" value="F:isomerase activity"/>
    <property type="evidence" value="ECO:0007669"/>
    <property type="project" value="UniProtKB-KW"/>
</dbReference>
<keyword evidence="5" id="KW-1015">Disulfide bond</keyword>
<keyword evidence="3 7" id="KW-0732">Signal</keyword>
<dbReference type="PATRIC" id="fig|765912.4.peg.1447"/>
<keyword evidence="10" id="KW-0413">Isomerase</keyword>
<keyword evidence="6 7" id="KW-0676">Redox-active center</keyword>
<evidence type="ECO:0000256" key="4">
    <source>
        <dbReference type="ARBA" id="ARBA00022764"/>
    </source>
</evidence>
<evidence type="ECO:0000256" key="2">
    <source>
        <dbReference type="ARBA" id="ARBA00009813"/>
    </source>
</evidence>
<accession>L0GWA5</accession>
<comment type="subcellular location">
    <subcellularLocation>
        <location evidence="1 7">Periplasm</location>
    </subcellularLocation>
</comment>
<comment type="function">
    <text evidence="7">Required for disulfide bond formation in some periplasmic proteins. Acts by transferring its disulfide bond to other proteins and is reduced in the process.</text>
</comment>
<dbReference type="Pfam" id="PF10411">
    <property type="entry name" value="DsbC_N"/>
    <property type="match status" value="1"/>
</dbReference>
<comment type="similarity">
    <text evidence="2 7">Belongs to the thioredoxin family. DsbC subfamily.</text>
</comment>
<dbReference type="SUPFAM" id="SSF54423">
    <property type="entry name" value="DsbC/DsbG N-terminal domain-like"/>
    <property type="match status" value="1"/>
</dbReference>
<evidence type="ECO:0000256" key="7">
    <source>
        <dbReference type="RuleBase" id="RU364038"/>
    </source>
</evidence>
<keyword evidence="11" id="KW-1185">Reference proteome</keyword>
<dbReference type="OrthoDB" id="12976at2"/>
<gene>
    <name evidence="10" type="ORF">Thimo_1481</name>
</gene>
<evidence type="ECO:0000259" key="9">
    <source>
        <dbReference type="Pfam" id="PF13098"/>
    </source>
</evidence>
<sequence length="247" mass="26960">MSRFARLPSVAPALIFGLAVGLGQPAFADGPAKIRKSLETLLPDIKIDSIERSPIDGLYEVLVGTQLMYVTGDGRYYIDGRIVDLEKRVDLTEPRLAAARLKAVERVGEDNMIIFEPPGKTKHTVTVFTDIDCGYCRKLHKQIDGYGEEGIRIRYLFFPRAGKGSPSYDEAVSVWCSDDRQAAMTAAKSGKVIQDKQCPNPVDRHLALGHEMGIRGTPALLLESGDLVPGYVAPEQLAAMLDQASGN</sequence>
<feature type="domain" description="Thioredoxin-like fold" evidence="9">
    <location>
        <begin position="120"/>
        <end position="241"/>
    </location>
</feature>
<evidence type="ECO:0000256" key="5">
    <source>
        <dbReference type="ARBA" id="ARBA00023157"/>
    </source>
</evidence>
<dbReference type="CDD" id="cd03020">
    <property type="entry name" value="DsbA_DsbC_DsbG"/>
    <property type="match status" value="1"/>
</dbReference>
<dbReference type="InterPro" id="IPR012336">
    <property type="entry name" value="Thioredoxin-like_fold"/>
</dbReference>
<dbReference type="GO" id="GO:0042597">
    <property type="term" value="C:periplasmic space"/>
    <property type="evidence" value="ECO:0007669"/>
    <property type="project" value="UniProtKB-SubCell"/>
</dbReference>
<evidence type="ECO:0000259" key="8">
    <source>
        <dbReference type="Pfam" id="PF10411"/>
    </source>
</evidence>
<evidence type="ECO:0000313" key="10">
    <source>
        <dbReference type="EMBL" id="AGA90271.1"/>
    </source>
</evidence>
<dbReference type="PANTHER" id="PTHR35272">
    <property type="entry name" value="THIOL:DISULFIDE INTERCHANGE PROTEIN DSBC-RELATED"/>
    <property type="match status" value="1"/>
</dbReference>
<reference evidence="10 11" key="1">
    <citation type="submission" date="2011-09" db="EMBL/GenBank/DDBJ databases">
        <title>Complete sequence of chromosome of Thioflavicoccus mobilis 8321.</title>
        <authorList>
            <consortium name="US DOE Joint Genome Institute"/>
            <person name="Lucas S."/>
            <person name="Han J."/>
            <person name="Lapidus A."/>
            <person name="Cheng J.-F."/>
            <person name="Goodwin L."/>
            <person name="Pitluck S."/>
            <person name="Peters L."/>
            <person name="Ovchinnikova G."/>
            <person name="Lu M."/>
            <person name="Detter J.C."/>
            <person name="Han C."/>
            <person name="Tapia R."/>
            <person name="Land M."/>
            <person name="Hauser L."/>
            <person name="Kyrpides N."/>
            <person name="Ivanova N."/>
            <person name="Pagani I."/>
            <person name="Vogl K."/>
            <person name="Liu Z."/>
            <person name="Imhoff J."/>
            <person name="Thiel V."/>
            <person name="Frigaard N.-U."/>
            <person name="Bryant D."/>
            <person name="Woyke T."/>
        </authorList>
    </citation>
    <scope>NUCLEOTIDE SEQUENCE [LARGE SCALE GENOMIC DNA]</scope>
    <source>
        <strain evidence="10 11">8321</strain>
    </source>
</reference>
<dbReference type="InterPro" id="IPR009094">
    <property type="entry name" value="DiS-bond_isomerase_DsbC/G_N_sf"/>
</dbReference>
<evidence type="ECO:0000256" key="1">
    <source>
        <dbReference type="ARBA" id="ARBA00004418"/>
    </source>
</evidence>
<dbReference type="Proteomes" id="UP000010816">
    <property type="component" value="Chromosome"/>
</dbReference>
<evidence type="ECO:0000256" key="6">
    <source>
        <dbReference type="ARBA" id="ARBA00023284"/>
    </source>
</evidence>
<dbReference type="eggNOG" id="COG1651">
    <property type="taxonomic scope" value="Bacteria"/>
</dbReference>
<protein>
    <recommendedName>
        <fullName evidence="7">Thiol:disulfide interchange protein</fullName>
    </recommendedName>
</protein>
<dbReference type="Gene3D" id="3.40.30.10">
    <property type="entry name" value="Glutaredoxin"/>
    <property type="match status" value="1"/>
</dbReference>
<dbReference type="EMBL" id="CP003051">
    <property type="protein sequence ID" value="AGA90271.1"/>
    <property type="molecule type" value="Genomic_DNA"/>
</dbReference>
<dbReference type="KEGG" id="tmb:Thimo_1481"/>
<dbReference type="InterPro" id="IPR033954">
    <property type="entry name" value="DiS-bond_Isoase_DsbC/G"/>
</dbReference>
<dbReference type="InterPro" id="IPR051470">
    <property type="entry name" value="Thiol:disulfide_interchange"/>
</dbReference>
<proteinExistence type="inferred from homology"/>
<dbReference type="AlphaFoldDB" id="L0GWA5"/>
<feature type="domain" description="Disulphide bond isomerase DsbC/G N-terminal" evidence="8">
    <location>
        <begin position="29"/>
        <end position="93"/>
    </location>
</feature>
<dbReference type="SUPFAM" id="SSF52833">
    <property type="entry name" value="Thioredoxin-like"/>
    <property type="match status" value="1"/>
</dbReference>
<dbReference type="InterPro" id="IPR018950">
    <property type="entry name" value="DiS-bond_isomerase_DsbC/G_N"/>
</dbReference>
<dbReference type="RefSeq" id="WP_015280413.1">
    <property type="nucleotide sequence ID" value="NC_019940.1"/>
</dbReference>
<organism evidence="10 11">
    <name type="scientific">Thioflavicoccus mobilis 8321</name>
    <dbReference type="NCBI Taxonomy" id="765912"/>
    <lineage>
        <taxon>Bacteria</taxon>
        <taxon>Pseudomonadati</taxon>
        <taxon>Pseudomonadota</taxon>
        <taxon>Gammaproteobacteria</taxon>
        <taxon>Chromatiales</taxon>
        <taxon>Chromatiaceae</taxon>
        <taxon>Thioflavicoccus</taxon>
    </lineage>
</organism>
<evidence type="ECO:0000313" key="11">
    <source>
        <dbReference type="Proteomes" id="UP000010816"/>
    </source>
</evidence>
<dbReference type="InterPro" id="IPR036249">
    <property type="entry name" value="Thioredoxin-like_sf"/>
</dbReference>
<dbReference type="PANTHER" id="PTHR35272:SF3">
    <property type="entry name" value="THIOL:DISULFIDE INTERCHANGE PROTEIN DSBC"/>
    <property type="match status" value="1"/>
</dbReference>